<dbReference type="AlphaFoldDB" id="A0AAW1U3C5"/>
<sequence length="175" mass="20668">KIIYTLPPNTQELCEVVNSYGLKHTIHVPTRNSHISKSCIDNIITNGNYCFADIIATDFSDHDMVQVITFNLQEFNTKTTITRMLSDERILDLVEQLEHVNWNTIKKLKPSDENGQWNIFMNLILIAFNYSCPLKRINIKHFCKQKQILRNEKSINCKKRLRHFTNVQNEQWYPK</sequence>
<comment type="caution">
    <text evidence="1">The sequence shown here is derived from an EMBL/GenBank/DDBJ whole genome shotgun (WGS) entry which is preliminary data.</text>
</comment>
<keyword evidence="2" id="KW-1185">Reference proteome</keyword>
<evidence type="ECO:0000313" key="1">
    <source>
        <dbReference type="EMBL" id="KAK9874441.1"/>
    </source>
</evidence>
<dbReference type="PANTHER" id="PTHR33776">
    <property type="entry name" value="ENDO/EXONUCLEASE/PHOSPHATASE DOMAIN-CONTAINING PROTEIN"/>
    <property type="match status" value="1"/>
</dbReference>
<reference evidence="1 2" key="1">
    <citation type="submission" date="2023-03" db="EMBL/GenBank/DDBJ databases">
        <title>Genome insight into feeding habits of ladybird beetles.</title>
        <authorList>
            <person name="Li H.-S."/>
            <person name="Huang Y.-H."/>
            <person name="Pang H."/>
        </authorList>
    </citation>
    <scope>NUCLEOTIDE SEQUENCE [LARGE SCALE GENOMIC DNA]</scope>
    <source>
        <strain evidence="1">SYSU_2023b</strain>
        <tissue evidence="1">Whole body</tissue>
    </source>
</reference>
<feature type="non-terminal residue" evidence="1">
    <location>
        <position position="1"/>
    </location>
</feature>
<organism evidence="1 2">
    <name type="scientific">Henosepilachna vigintioctopunctata</name>
    <dbReference type="NCBI Taxonomy" id="420089"/>
    <lineage>
        <taxon>Eukaryota</taxon>
        <taxon>Metazoa</taxon>
        <taxon>Ecdysozoa</taxon>
        <taxon>Arthropoda</taxon>
        <taxon>Hexapoda</taxon>
        <taxon>Insecta</taxon>
        <taxon>Pterygota</taxon>
        <taxon>Neoptera</taxon>
        <taxon>Endopterygota</taxon>
        <taxon>Coleoptera</taxon>
        <taxon>Polyphaga</taxon>
        <taxon>Cucujiformia</taxon>
        <taxon>Coccinelloidea</taxon>
        <taxon>Coccinellidae</taxon>
        <taxon>Epilachninae</taxon>
        <taxon>Epilachnini</taxon>
        <taxon>Henosepilachna</taxon>
    </lineage>
</organism>
<dbReference type="Proteomes" id="UP001431783">
    <property type="component" value="Unassembled WGS sequence"/>
</dbReference>
<gene>
    <name evidence="1" type="ORF">WA026_002781</name>
</gene>
<protein>
    <submittedName>
        <fullName evidence="1">Uncharacterized protein</fullName>
    </submittedName>
</protein>
<dbReference type="PANTHER" id="PTHR33776:SF3">
    <property type="entry name" value="PHD-TYPE DOMAIN-CONTAINING PROTEIN"/>
    <property type="match status" value="1"/>
</dbReference>
<accession>A0AAW1U3C5</accession>
<proteinExistence type="predicted"/>
<dbReference type="EMBL" id="JARQZJ010000031">
    <property type="protein sequence ID" value="KAK9874441.1"/>
    <property type="molecule type" value="Genomic_DNA"/>
</dbReference>
<name>A0AAW1U3C5_9CUCU</name>
<evidence type="ECO:0000313" key="2">
    <source>
        <dbReference type="Proteomes" id="UP001431783"/>
    </source>
</evidence>